<comment type="caution">
    <text evidence="1">The sequence shown here is derived from an EMBL/GenBank/DDBJ whole genome shotgun (WGS) entry which is preliminary data.</text>
</comment>
<dbReference type="Proteomes" id="UP001054837">
    <property type="component" value="Unassembled WGS sequence"/>
</dbReference>
<sequence>MSLHMRASGLMHNKTCSLKSTKLAYSLARIRVCKKVASAGVDPLQFTNCLLTECLCFEEDIKSVECG</sequence>
<dbReference type="EMBL" id="BPLQ01008169">
    <property type="protein sequence ID" value="GIY35508.1"/>
    <property type="molecule type" value="Genomic_DNA"/>
</dbReference>
<gene>
    <name evidence="1" type="ORF">CDAR_239691</name>
</gene>
<protein>
    <submittedName>
        <fullName evidence="1">Uncharacterized protein</fullName>
    </submittedName>
</protein>
<proteinExistence type="predicted"/>
<name>A0AAV4SV84_9ARAC</name>
<organism evidence="1 2">
    <name type="scientific">Caerostris darwini</name>
    <dbReference type="NCBI Taxonomy" id="1538125"/>
    <lineage>
        <taxon>Eukaryota</taxon>
        <taxon>Metazoa</taxon>
        <taxon>Ecdysozoa</taxon>
        <taxon>Arthropoda</taxon>
        <taxon>Chelicerata</taxon>
        <taxon>Arachnida</taxon>
        <taxon>Araneae</taxon>
        <taxon>Araneomorphae</taxon>
        <taxon>Entelegynae</taxon>
        <taxon>Araneoidea</taxon>
        <taxon>Araneidae</taxon>
        <taxon>Caerostris</taxon>
    </lineage>
</organism>
<accession>A0AAV4SV84</accession>
<keyword evidence="2" id="KW-1185">Reference proteome</keyword>
<dbReference type="AlphaFoldDB" id="A0AAV4SV84"/>
<reference evidence="1 2" key="1">
    <citation type="submission" date="2021-06" db="EMBL/GenBank/DDBJ databases">
        <title>Caerostris darwini draft genome.</title>
        <authorList>
            <person name="Kono N."/>
            <person name="Arakawa K."/>
        </authorList>
    </citation>
    <scope>NUCLEOTIDE SEQUENCE [LARGE SCALE GENOMIC DNA]</scope>
</reference>
<evidence type="ECO:0000313" key="2">
    <source>
        <dbReference type="Proteomes" id="UP001054837"/>
    </source>
</evidence>
<evidence type="ECO:0000313" key="1">
    <source>
        <dbReference type="EMBL" id="GIY35508.1"/>
    </source>
</evidence>